<keyword evidence="7" id="KW-1185">Reference proteome</keyword>
<dbReference type="InterPro" id="IPR008201">
    <property type="entry name" value="HepT-like"/>
</dbReference>
<evidence type="ECO:0000256" key="5">
    <source>
        <dbReference type="ARBA" id="ARBA00022801"/>
    </source>
</evidence>
<dbReference type="GO" id="GO:0110001">
    <property type="term" value="C:toxin-antitoxin complex"/>
    <property type="evidence" value="ECO:0007669"/>
    <property type="project" value="InterPro"/>
</dbReference>
<evidence type="ECO:0000313" key="6">
    <source>
        <dbReference type="EMBL" id="QIZ73774.1"/>
    </source>
</evidence>
<evidence type="ECO:0000256" key="1">
    <source>
        <dbReference type="ARBA" id="ARBA00022553"/>
    </source>
</evidence>
<name>A0A6H1U4K6_9CYAN</name>
<dbReference type="Pfam" id="PF01934">
    <property type="entry name" value="HepT-like"/>
    <property type="match status" value="1"/>
</dbReference>
<accession>A0A6H1U4K6</accession>
<dbReference type="GO" id="GO:0000166">
    <property type="term" value="F:nucleotide binding"/>
    <property type="evidence" value="ECO:0007669"/>
    <property type="project" value="UniProtKB-KW"/>
</dbReference>
<keyword evidence="1" id="KW-0597">Phosphoprotein</keyword>
<keyword evidence="4" id="KW-0547">Nucleotide-binding</keyword>
<dbReference type="EMBL" id="CP051167">
    <property type="protein sequence ID" value="QIZ73774.1"/>
    <property type="molecule type" value="Genomic_DNA"/>
</dbReference>
<keyword evidence="2" id="KW-1277">Toxin-antitoxin system</keyword>
<dbReference type="PANTHER" id="PTHR34139:SF1">
    <property type="entry name" value="RNASE MJ1380-RELATED"/>
    <property type="match status" value="1"/>
</dbReference>
<sequence length="104" mass="12116">MLVSAKIAESYLSQHSWSHFLEDIQLQDAAIRRLEIIGEAERRLSEGTRISLSKIPLILMRNQIVKEYDKIDLEVVWNTVQNDLPKLIAEIEKVMPEEKLQEVM</sequence>
<protein>
    <submittedName>
        <fullName evidence="6">DUF86 domain-containing protein</fullName>
    </submittedName>
</protein>
<dbReference type="GO" id="GO:0004540">
    <property type="term" value="F:RNA nuclease activity"/>
    <property type="evidence" value="ECO:0007669"/>
    <property type="project" value="InterPro"/>
</dbReference>
<organism evidence="6 7">
    <name type="scientific">Oxynema aestuarii AP17</name>
    <dbReference type="NCBI Taxonomy" id="2064643"/>
    <lineage>
        <taxon>Bacteria</taxon>
        <taxon>Bacillati</taxon>
        <taxon>Cyanobacteriota</taxon>
        <taxon>Cyanophyceae</taxon>
        <taxon>Oscillatoriophycideae</taxon>
        <taxon>Oscillatoriales</taxon>
        <taxon>Oscillatoriaceae</taxon>
        <taxon>Oxynema</taxon>
        <taxon>Oxynema aestuarii</taxon>
    </lineage>
</organism>
<evidence type="ECO:0000256" key="3">
    <source>
        <dbReference type="ARBA" id="ARBA00022722"/>
    </source>
</evidence>
<evidence type="ECO:0000256" key="2">
    <source>
        <dbReference type="ARBA" id="ARBA00022649"/>
    </source>
</evidence>
<evidence type="ECO:0000256" key="4">
    <source>
        <dbReference type="ARBA" id="ARBA00022741"/>
    </source>
</evidence>
<dbReference type="GO" id="GO:0016787">
    <property type="term" value="F:hydrolase activity"/>
    <property type="evidence" value="ECO:0007669"/>
    <property type="project" value="UniProtKB-KW"/>
</dbReference>
<keyword evidence="3" id="KW-0540">Nuclease</keyword>
<dbReference type="AlphaFoldDB" id="A0A6H1U4K6"/>
<proteinExistence type="predicted"/>
<reference evidence="6 7" key="1">
    <citation type="submission" date="2020-04" db="EMBL/GenBank/DDBJ databases">
        <authorList>
            <person name="Basu S."/>
            <person name="Maruthanayagam V."/>
            <person name="Chakraborty S."/>
            <person name="Pramanik A."/>
            <person name="Mukherjee J."/>
            <person name="Brink B."/>
        </authorList>
    </citation>
    <scope>NUCLEOTIDE SEQUENCE [LARGE SCALE GENOMIC DNA]</scope>
    <source>
        <strain evidence="6 7">AP17</strain>
    </source>
</reference>
<keyword evidence="5" id="KW-0378">Hydrolase</keyword>
<dbReference type="KEGG" id="oxy:HCG48_15785"/>
<dbReference type="Proteomes" id="UP000500857">
    <property type="component" value="Chromosome"/>
</dbReference>
<evidence type="ECO:0000313" key="7">
    <source>
        <dbReference type="Proteomes" id="UP000500857"/>
    </source>
</evidence>
<gene>
    <name evidence="6" type="ORF">HCG48_15785</name>
</gene>
<dbReference type="InterPro" id="IPR051813">
    <property type="entry name" value="HepT_RNase_toxin"/>
</dbReference>
<dbReference type="PANTHER" id="PTHR34139">
    <property type="entry name" value="UPF0331 PROTEIN MJ0127"/>
    <property type="match status" value="1"/>
</dbReference>